<dbReference type="VEuPathDB" id="AmoebaDB:NfTy_049610"/>
<dbReference type="GeneID" id="68108283"/>
<dbReference type="PROSITE" id="PS50222">
    <property type="entry name" value="EF_HAND_2"/>
    <property type="match status" value="2"/>
</dbReference>
<dbReference type="PROSITE" id="PS00018">
    <property type="entry name" value="EF_HAND_1"/>
    <property type="match status" value="2"/>
</dbReference>
<dbReference type="Pfam" id="PF13499">
    <property type="entry name" value="EF-hand_7"/>
    <property type="match status" value="1"/>
</dbReference>
<evidence type="ECO:0000313" key="4">
    <source>
        <dbReference type="Proteomes" id="UP000444721"/>
    </source>
</evidence>
<organism evidence="3 4">
    <name type="scientific">Naegleria fowleri</name>
    <name type="common">Brain eating amoeba</name>
    <dbReference type="NCBI Taxonomy" id="5763"/>
    <lineage>
        <taxon>Eukaryota</taxon>
        <taxon>Discoba</taxon>
        <taxon>Heterolobosea</taxon>
        <taxon>Tetramitia</taxon>
        <taxon>Eutetramitia</taxon>
        <taxon>Vahlkampfiidae</taxon>
        <taxon>Naegleria</taxon>
    </lineage>
</organism>
<keyword evidence="4" id="KW-1185">Reference proteome</keyword>
<feature type="domain" description="EF-hand" evidence="2">
    <location>
        <begin position="149"/>
        <end position="184"/>
    </location>
</feature>
<dbReference type="InterPro" id="IPR018247">
    <property type="entry name" value="EF_Hand_1_Ca_BS"/>
</dbReference>
<dbReference type="EMBL" id="VFQX01000022">
    <property type="protein sequence ID" value="KAF0979912.1"/>
    <property type="molecule type" value="Genomic_DNA"/>
</dbReference>
<dbReference type="OMA" id="MGREINS"/>
<feature type="domain" description="EF-hand" evidence="2">
    <location>
        <begin position="227"/>
        <end position="255"/>
    </location>
</feature>
<dbReference type="SUPFAM" id="SSF47473">
    <property type="entry name" value="EF-hand"/>
    <property type="match status" value="1"/>
</dbReference>
<dbReference type="Gene3D" id="1.10.238.10">
    <property type="entry name" value="EF-hand"/>
    <property type="match status" value="1"/>
</dbReference>
<dbReference type="GO" id="GO:0005509">
    <property type="term" value="F:calcium ion binding"/>
    <property type="evidence" value="ECO:0007669"/>
    <property type="project" value="InterPro"/>
</dbReference>
<dbReference type="VEuPathDB" id="AmoebaDB:FDP41_001065"/>
<accession>A0A6A5BZC5</accession>
<dbReference type="AlphaFoldDB" id="A0A6A5BZC5"/>
<gene>
    <name evidence="3" type="ORF">FDP41_001065</name>
</gene>
<dbReference type="InterPro" id="IPR011992">
    <property type="entry name" value="EF-hand-dom_pair"/>
</dbReference>
<dbReference type="InterPro" id="IPR002048">
    <property type="entry name" value="EF_hand_dom"/>
</dbReference>
<dbReference type="Proteomes" id="UP000444721">
    <property type="component" value="Unassembled WGS sequence"/>
</dbReference>
<comment type="caution">
    <text evidence="3">The sequence shown here is derived from an EMBL/GenBank/DDBJ whole genome shotgun (WGS) entry which is preliminary data.</text>
</comment>
<sequence>MMRNQGSSSSSSFQDTDFSFKENIYQQLVEGNIETIRSFLLTKSRNKYFLIIIHFGDKKGGLRVRRNREIDSFEFEDVIDLTYEQHSFVQFVGLKSLQSGEVLPMIPHPIIPNTTFLEKKYVNRMKEGEEFVLLTQDTREDAVSRLSKDQLEAIRDKFNKIDENRSGVITTHDIEKYFKTICENKIANLTHMVQEKVKKEPHKELYHSQQLEKHIKMVKKQCETNVEYFRSIDLNNDGIITFEEFKNYESKFYLDPKQH</sequence>
<dbReference type="RefSeq" id="XP_044564625.1">
    <property type="nucleotide sequence ID" value="XM_044700971.1"/>
</dbReference>
<protein>
    <recommendedName>
        <fullName evidence="2">EF-hand domain-containing protein</fullName>
    </recommendedName>
</protein>
<reference evidence="3 4" key="1">
    <citation type="journal article" date="2019" name="Sci. Rep.">
        <title>Nanopore sequencing improves the draft genome of the human pathogenic amoeba Naegleria fowleri.</title>
        <authorList>
            <person name="Liechti N."/>
            <person name="Schurch N."/>
            <person name="Bruggmann R."/>
            <person name="Wittwer M."/>
        </authorList>
    </citation>
    <scope>NUCLEOTIDE SEQUENCE [LARGE SCALE GENOMIC DNA]</scope>
    <source>
        <strain evidence="3 4">ATCC 30894</strain>
    </source>
</reference>
<dbReference type="OrthoDB" id="10417842at2759"/>
<evidence type="ECO:0000256" key="1">
    <source>
        <dbReference type="ARBA" id="ARBA00022837"/>
    </source>
</evidence>
<name>A0A6A5BZC5_NAEFO</name>
<dbReference type="SMART" id="SM00054">
    <property type="entry name" value="EFh"/>
    <property type="match status" value="2"/>
</dbReference>
<keyword evidence="1" id="KW-0106">Calcium</keyword>
<evidence type="ECO:0000259" key="2">
    <source>
        <dbReference type="PROSITE" id="PS50222"/>
    </source>
</evidence>
<evidence type="ECO:0000313" key="3">
    <source>
        <dbReference type="EMBL" id="KAF0979912.1"/>
    </source>
</evidence>
<proteinExistence type="predicted"/>